<dbReference type="GO" id="GO:0070847">
    <property type="term" value="C:core mediator complex"/>
    <property type="evidence" value="ECO:0007669"/>
    <property type="project" value="TreeGrafter"/>
</dbReference>
<evidence type="ECO:0000256" key="1">
    <source>
        <dbReference type="ARBA" id="ARBA00004123"/>
    </source>
</evidence>
<evidence type="ECO:0000256" key="6">
    <source>
        <dbReference type="ARBA" id="ARBA00023163"/>
    </source>
</evidence>
<organism evidence="10 11">
    <name type="scientific">Bursaphelenchus okinawaensis</name>
    <dbReference type="NCBI Taxonomy" id="465554"/>
    <lineage>
        <taxon>Eukaryota</taxon>
        <taxon>Metazoa</taxon>
        <taxon>Ecdysozoa</taxon>
        <taxon>Nematoda</taxon>
        <taxon>Chromadorea</taxon>
        <taxon>Rhabditida</taxon>
        <taxon>Tylenchina</taxon>
        <taxon>Tylenchomorpha</taxon>
        <taxon>Aphelenchoidea</taxon>
        <taxon>Aphelenchoididae</taxon>
        <taxon>Bursaphelenchus</taxon>
    </lineage>
</organism>
<gene>
    <name evidence="8" type="primary">MED8</name>
    <name evidence="10" type="ORF">BOKJ2_LOCUS1499</name>
</gene>
<comment type="similarity">
    <text evidence="2 8">Belongs to the Mediator complex subunit 8 family.</text>
</comment>
<comment type="caution">
    <text evidence="10">The sequence shown here is derived from an EMBL/GenBank/DDBJ whole genome shotgun (WGS) entry which is preliminary data.</text>
</comment>
<reference evidence="10" key="1">
    <citation type="submission" date="2020-09" db="EMBL/GenBank/DDBJ databases">
        <authorList>
            <person name="Kikuchi T."/>
        </authorList>
    </citation>
    <scope>NUCLEOTIDE SEQUENCE</scope>
    <source>
        <strain evidence="10">SH1</strain>
    </source>
</reference>
<evidence type="ECO:0000313" key="11">
    <source>
        <dbReference type="Proteomes" id="UP000614601"/>
    </source>
</evidence>
<comment type="subcellular location">
    <subcellularLocation>
        <location evidence="1 8">Nucleus</location>
    </subcellularLocation>
</comment>
<keyword evidence="7 8" id="KW-0539">Nucleus</keyword>
<dbReference type="AlphaFoldDB" id="A0A811JTM5"/>
<dbReference type="Pfam" id="PF10232">
    <property type="entry name" value="Med8"/>
    <property type="match status" value="1"/>
</dbReference>
<dbReference type="OrthoDB" id="150687at2759"/>
<proteinExistence type="inferred from homology"/>
<keyword evidence="5 8" id="KW-0010">Activator</keyword>
<evidence type="ECO:0000256" key="8">
    <source>
        <dbReference type="RuleBase" id="RU364144"/>
    </source>
</evidence>
<protein>
    <recommendedName>
        <fullName evidence="8">Mediator of RNA polymerase II transcription subunit 8</fullName>
    </recommendedName>
    <alternativeName>
        <fullName evidence="8">Mediator complex subunit 8</fullName>
    </alternativeName>
</protein>
<keyword evidence="6 8" id="KW-0804">Transcription</keyword>
<evidence type="ECO:0000256" key="5">
    <source>
        <dbReference type="ARBA" id="ARBA00023159"/>
    </source>
</evidence>
<feature type="region of interest" description="Disordered" evidence="9">
    <location>
        <begin position="196"/>
        <end position="217"/>
    </location>
</feature>
<sequence length="217" mass="24121">MSNPGENEKALQAITTLEKYLIEAKSGIVDLVVMLEMQDRVPYPDLLDQFAALAGSFTEIQNIMKKGALPSAAEDGGLLLKNNVLVPTFVSMEPDDNLLQLTEGRIHCWNHDVVPDYLRTKLCPAAEDEESRLDNERQQRPGDSIAKQIQLMNKHIDSIITINGETTNKTQDKNKEAIAFDVNDTRKLVRGIMKGEGLKPKSQLHSAGQLAQSLQKK</sequence>
<accession>A0A811JTM5</accession>
<name>A0A811JTM5_9BILA</name>
<evidence type="ECO:0000313" key="10">
    <source>
        <dbReference type="EMBL" id="CAD5206815.1"/>
    </source>
</evidence>
<keyword evidence="4 8" id="KW-0805">Transcription regulation</keyword>
<dbReference type="GO" id="GO:0016592">
    <property type="term" value="C:mediator complex"/>
    <property type="evidence" value="ECO:0007669"/>
    <property type="project" value="InterPro"/>
</dbReference>
<evidence type="ECO:0000256" key="9">
    <source>
        <dbReference type="SAM" id="MobiDB-lite"/>
    </source>
</evidence>
<feature type="compositionally biased region" description="Polar residues" evidence="9">
    <location>
        <begin position="203"/>
        <end position="217"/>
    </location>
</feature>
<dbReference type="Proteomes" id="UP000614601">
    <property type="component" value="Unassembled WGS sequence"/>
</dbReference>
<comment type="function">
    <text evidence="8">Component of the Mediator complex, a coactivator involved in the regulated transcription of nearly all RNA polymerase II-dependent genes. Mediator functions as a bridge to convey information from gene-specific regulatory proteins to the basal RNA polymerase II transcription machinery. Mediator is recruited to promoters by direct interactions with regulatory proteins and serves as a scaffold for the assembly of a functional preinitiation complex with RNA polymerase II and the general transcription factors.</text>
</comment>
<dbReference type="GO" id="GO:0003712">
    <property type="term" value="F:transcription coregulator activity"/>
    <property type="evidence" value="ECO:0007669"/>
    <property type="project" value="InterPro"/>
</dbReference>
<comment type="subunit">
    <text evidence="3 8">Component of the Mediator complex.</text>
</comment>
<dbReference type="EMBL" id="CAJFCW020000001">
    <property type="protein sequence ID" value="CAG9083236.1"/>
    <property type="molecule type" value="Genomic_DNA"/>
</dbReference>
<evidence type="ECO:0000256" key="7">
    <source>
        <dbReference type="ARBA" id="ARBA00023242"/>
    </source>
</evidence>
<evidence type="ECO:0000256" key="4">
    <source>
        <dbReference type="ARBA" id="ARBA00023015"/>
    </source>
</evidence>
<dbReference type="PANTHER" id="PTHR13074:SF9">
    <property type="entry name" value="MEDIATOR OF RNA POLYMERASE II TRANSCRIPTION SUBUNIT 8"/>
    <property type="match status" value="1"/>
</dbReference>
<dbReference type="EMBL" id="CAJFDH010000001">
    <property type="protein sequence ID" value="CAD5206815.1"/>
    <property type="molecule type" value="Genomic_DNA"/>
</dbReference>
<dbReference type="GO" id="GO:0006357">
    <property type="term" value="P:regulation of transcription by RNA polymerase II"/>
    <property type="evidence" value="ECO:0007669"/>
    <property type="project" value="InterPro"/>
</dbReference>
<dbReference type="InterPro" id="IPR019364">
    <property type="entry name" value="Mediatior_Med8_fun/met"/>
</dbReference>
<dbReference type="Proteomes" id="UP000783686">
    <property type="component" value="Unassembled WGS sequence"/>
</dbReference>
<evidence type="ECO:0000256" key="3">
    <source>
        <dbReference type="ARBA" id="ARBA00011837"/>
    </source>
</evidence>
<dbReference type="PANTHER" id="PTHR13074">
    <property type="entry name" value="MEDIATOR OF RNA POLYMERASE II TRANSCRIPTION SUBUNIT 8"/>
    <property type="match status" value="1"/>
</dbReference>
<keyword evidence="11" id="KW-1185">Reference proteome</keyword>
<evidence type="ECO:0000256" key="2">
    <source>
        <dbReference type="ARBA" id="ARBA00005716"/>
    </source>
</evidence>
<dbReference type="GO" id="GO:0000978">
    <property type="term" value="F:RNA polymerase II cis-regulatory region sequence-specific DNA binding"/>
    <property type="evidence" value="ECO:0007669"/>
    <property type="project" value="TreeGrafter"/>
</dbReference>